<organism evidence="2 3">
    <name type="scientific">Gigaspora rosea</name>
    <dbReference type="NCBI Taxonomy" id="44941"/>
    <lineage>
        <taxon>Eukaryota</taxon>
        <taxon>Fungi</taxon>
        <taxon>Fungi incertae sedis</taxon>
        <taxon>Mucoromycota</taxon>
        <taxon>Glomeromycotina</taxon>
        <taxon>Glomeromycetes</taxon>
        <taxon>Diversisporales</taxon>
        <taxon>Gigasporaceae</taxon>
        <taxon>Gigaspora</taxon>
    </lineage>
</organism>
<accession>A0A397UTX8</accession>
<feature type="compositionally biased region" description="Polar residues" evidence="1">
    <location>
        <begin position="53"/>
        <end position="62"/>
    </location>
</feature>
<name>A0A397UTX8_9GLOM</name>
<dbReference type="OrthoDB" id="10649507at2759"/>
<evidence type="ECO:0000313" key="3">
    <source>
        <dbReference type="Proteomes" id="UP000266673"/>
    </source>
</evidence>
<protein>
    <submittedName>
        <fullName evidence="2">Uncharacterized protein</fullName>
    </submittedName>
</protein>
<sequence>MIKKWLAILHSQYKHYFGDNMWAYEESMKQVMQDRAYYYKYAGVSAKRKRKNPQNFSQSSTTMKKKKELINSQHKPKINNNDKIDVINTDTDDNDSDDQRNYEENRNILNNVTRLDDNTTNSNNDNLSLSNSDNDFFITKKTSTKKIGNIMSKSKNSNPEKDNQITIDSNFHILKEQNVNKIVATKLGDIRNENTLEYNENDRPSNHTRSQKKNRRIF</sequence>
<proteinExistence type="predicted"/>
<feature type="compositionally biased region" description="Basic and acidic residues" evidence="1">
    <location>
        <begin position="97"/>
        <end position="106"/>
    </location>
</feature>
<dbReference type="Proteomes" id="UP000266673">
    <property type="component" value="Unassembled WGS sequence"/>
</dbReference>
<evidence type="ECO:0000256" key="1">
    <source>
        <dbReference type="SAM" id="MobiDB-lite"/>
    </source>
</evidence>
<feature type="region of interest" description="Disordered" evidence="1">
    <location>
        <begin position="48"/>
        <end position="109"/>
    </location>
</feature>
<feature type="compositionally biased region" description="Basic residues" evidence="1">
    <location>
        <begin position="209"/>
        <end position="218"/>
    </location>
</feature>
<evidence type="ECO:0000313" key="2">
    <source>
        <dbReference type="EMBL" id="RIB13091.1"/>
    </source>
</evidence>
<reference evidence="2 3" key="1">
    <citation type="submission" date="2018-06" db="EMBL/GenBank/DDBJ databases">
        <title>Comparative genomics reveals the genomic features of Rhizophagus irregularis, R. cerebriforme, R. diaphanum and Gigaspora rosea, and their symbiotic lifestyle signature.</title>
        <authorList>
            <person name="Morin E."/>
            <person name="San Clemente H."/>
            <person name="Chen E.C.H."/>
            <person name="De La Providencia I."/>
            <person name="Hainaut M."/>
            <person name="Kuo A."/>
            <person name="Kohler A."/>
            <person name="Murat C."/>
            <person name="Tang N."/>
            <person name="Roy S."/>
            <person name="Loubradou J."/>
            <person name="Henrissat B."/>
            <person name="Grigoriev I.V."/>
            <person name="Corradi N."/>
            <person name="Roux C."/>
            <person name="Martin F.M."/>
        </authorList>
    </citation>
    <scope>NUCLEOTIDE SEQUENCE [LARGE SCALE GENOMIC DNA]</scope>
    <source>
        <strain evidence="2 3">DAOM 194757</strain>
    </source>
</reference>
<keyword evidence="3" id="KW-1185">Reference proteome</keyword>
<dbReference type="AlphaFoldDB" id="A0A397UTX8"/>
<dbReference type="EMBL" id="QKWP01000958">
    <property type="protein sequence ID" value="RIB13091.1"/>
    <property type="molecule type" value="Genomic_DNA"/>
</dbReference>
<feature type="region of interest" description="Disordered" evidence="1">
    <location>
        <begin position="197"/>
        <end position="218"/>
    </location>
</feature>
<comment type="caution">
    <text evidence="2">The sequence shown here is derived from an EMBL/GenBank/DDBJ whole genome shotgun (WGS) entry which is preliminary data.</text>
</comment>
<gene>
    <name evidence="2" type="ORF">C2G38_2249063</name>
</gene>